<accession>A0A286U2E7</accession>
<gene>
    <name evidence="1" type="ORF">SCALIN_C29_0079</name>
</gene>
<dbReference type="InterPro" id="IPR042099">
    <property type="entry name" value="ANL_N_sf"/>
</dbReference>
<reference evidence="2" key="1">
    <citation type="journal article" date="2017" name="Environ. Microbiol. Rep.">
        <title>Genetic Diversity of Marine Anaerobic Ammonium-Oxidizing Bacteria as Revealed by Genomic and Proteomic Analyses of 'Candidatus Scalindua japonica'.</title>
        <authorList>
            <person name="Oshiki M."/>
            <person name="Mizuto K."/>
            <person name="Kimura Z."/>
            <person name="Kindaichi T."/>
            <person name="Satoh H."/>
            <person name="Okabe S."/>
        </authorList>
    </citation>
    <scope>NUCLEOTIDE SEQUENCE [LARGE SCALE GENOMIC DNA]</scope>
    <source>
        <strain evidence="2">husup-a2</strain>
    </source>
</reference>
<protein>
    <submittedName>
        <fullName evidence="1">Coenzyme F390 synthetase</fullName>
    </submittedName>
</protein>
<name>A0A286U2E7_9BACT</name>
<sequence>MPAYAKLLNDKGINQKDINTIDDFQEKVPFFTKKDFFVDTPMEELCVDKNIQSLKLAVTSSGFSGVFSLGMSTEQDQNQSIFAVDTLLEYLINISEKKTFLINCVPMGVKIPTSLPIAEVSVRSDMALALINKFTPYFEQILIIGDPHFLKKIIEDGLEQGLDWKNLSVNFITGEDWFSENFRLYLADLLEIDFNRSDSGFFGANFGIAELDLSLFHESIYTIRLRQELQKNTRLREKIFGKNTKIIPLIFQYYPHKVFLETTQENELLFSMLNPDILMPLIRYNSQDQGAIRSYEEVKKILTEENCQHLIPDLKLPLVSVTGRSGRSLTVHGKTVTPEEIKEGLYSDYEVAFLTTGYFKLSQMADNEGKIEIQLKKGVMKTAELKTRFTKALLKHVDADIEIHFYDYQDFPYGMDLDYERKFKCI</sequence>
<organism evidence="1 2">
    <name type="scientific">Candidatus Scalindua japonica</name>
    <dbReference type="NCBI Taxonomy" id="1284222"/>
    <lineage>
        <taxon>Bacteria</taxon>
        <taxon>Pseudomonadati</taxon>
        <taxon>Planctomycetota</taxon>
        <taxon>Candidatus Brocadiia</taxon>
        <taxon>Candidatus Brocadiales</taxon>
        <taxon>Candidatus Scalinduaceae</taxon>
        <taxon>Candidatus Scalindua</taxon>
    </lineage>
</organism>
<dbReference type="Gene3D" id="3.40.50.12780">
    <property type="entry name" value="N-terminal domain of ligase-like"/>
    <property type="match status" value="1"/>
</dbReference>
<proteinExistence type="predicted"/>
<dbReference type="AlphaFoldDB" id="A0A286U2E7"/>
<evidence type="ECO:0000313" key="2">
    <source>
        <dbReference type="Proteomes" id="UP000218542"/>
    </source>
</evidence>
<dbReference type="PANTHER" id="PTHR43845:SF1">
    <property type="entry name" value="BLR5969 PROTEIN"/>
    <property type="match status" value="1"/>
</dbReference>
<keyword evidence="2" id="KW-1185">Reference proteome</keyword>
<comment type="caution">
    <text evidence="1">The sequence shown here is derived from an EMBL/GenBank/DDBJ whole genome shotgun (WGS) entry which is preliminary data.</text>
</comment>
<dbReference type="EMBL" id="BAOS01000029">
    <property type="protein sequence ID" value="GAX62295.1"/>
    <property type="molecule type" value="Genomic_DNA"/>
</dbReference>
<dbReference type="Proteomes" id="UP000218542">
    <property type="component" value="Unassembled WGS sequence"/>
</dbReference>
<evidence type="ECO:0000313" key="1">
    <source>
        <dbReference type="EMBL" id="GAX62295.1"/>
    </source>
</evidence>
<dbReference type="PANTHER" id="PTHR43845">
    <property type="entry name" value="BLR5969 PROTEIN"/>
    <property type="match status" value="1"/>
</dbReference>